<reference evidence="10 11" key="1">
    <citation type="submission" date="2024-01" db="EMBL/GenBank/DDBJ databases">
        <title>The complete chloroplast genome sequence of Lithospermum erythrorhizon: insights into the phylogenetic relationship among Boraginaceae species and the maternal lineages of purple gromwells.</title>
        <authorList>
            <person name="Okada T."/>
            <person name="Watanabe K."/>
        </authorList>
    </citation>
    <scope>NUCLEOTIDE SEQUENCE [LARGE SCALE GENOMIC DNA]</scope>
</reference>
<keyword evidence="6" id="KW-0226">DNA condensation</keyword>
<dbReference type="Gene3D" id="1.25.10.10">
    <property type="entry name" value="Leucine-rich Repeat Variant"/>
    <property type="match status" value="1"/>
</dbReference>
<evidence type="ECO:0000256" key="7">
    <source>
        <dbReference type="ARBA" id="ARBA00023306"/>
    </source>
</evidence>
<dbReference type="SUPFAM" id="SSF48371">
    <property type="entry name" value="ARM repeat"/>
    <property type="match status" value="1"/>
</dbReference>
<comment type="caution">
    <text evidence="10">The sequence shown here is derived from an EMBL/GenBank/DDBJ whole genome shotgun (WGS) entry which is preliminary data.</text>
</comment>
<organism evidence="10 11">
    <name type="scientific">Lithospermum erythrorhizon</name>
    <name type="common">Purple gromwell</name>
    <name type="synonym">Lithospermum officinale var. erythrorhizon</name>
    <dbReference type="NCBI Taxonomy" id="34254"/>
    <lineage>
        <taxon>Eukaryota</taxon>
        <taxon>Viridiplantae</taxon>
        <taxon>Streptophyta</taxon>
        <taxon>Embryophyta</taxon>
        <taxon>Tracheophyta</taxon>
        <taxon>Spermatophyta</taxon>
        <taxon>Magnoliopsida</taxon>
        <taxon>eudicotyledons</taxon>
        <taxon>Gunneridae</taxon>
        <taxon>Pentapetalae</taxon>
        <taxon>asterids</taxon>
        <taxon>lamiids</taxon>
        <taxon>Boraginales</taxon>
        <taxon>Boraginaceae</taxon>
        <taxon>Boraginoideae</taxon>
        <taxon>Lithospermeae</taxon>
        <taxon>Lithospermum</taxon>
    </lineage>
</organism>
<dbReference type="InterPro" id="IPR011989">
    <property type="entry name" value="ARM-like"/>
</dbReference>
<dbReference type="Pfam" id="PF12719">
    <property type="entry name" value="Cnd3"/>
    <property type="match status" value="1"/>
</dbReference>
<feature type="domain" description="Nuclear condensin complex subunit 3 C-terminal" evidence="9">
    <location>
        <begin position="524"/>
        <end position="870"/>
    </location>
</feature>
<evidence type="ECO:0000256" key="5">
    <source>
        <dbReference type="ARBA" id="ARBA00022776"/>
    </source>
</evidence>
<feature type="compositionally biased region" description="Low complexity" evidence="8">
    <location>
        <begin position="998"/>
        <end position="1007"/>
    </location>
</feature>
<dbReference type="EMBL" id="BAABME010013693">
    <property type="protein sequence ID" value="GAA0186430.1"/>
    <property type="molecule type" value="Genomic_DNA"/>
</dbReference>
<evidence type="ECO:0000256" key="1">
    <source>
        <dbReference type="ARBA" id="ARBA00004286"/>
    </source>
</evidence>
<feature type="compositionally biased region" description="Acidic residues" evidence="8">
    <location>
        <begin position="1018"/>
        <end position="1045"/>
    </location>
</feature>
<evidence type="ECO:0000256" key="2">
    <source>
        <dbReference type="ARBA" id="ARBA00006533"/>
    </source>
</evidence>
<evidence type="ECO:0000259" key="9">
    <source>
        <dbReference type="Pfam" id="PF12719"/>
    </source>
</evidence>
<keyword evidence="3" id="KW-0158">Chromosome</keyword>
<protein>
    <recommendedName>
        <fullName evidence="9">Nuclear condensin complex subunit 3 C-terminal domain-containing protein</fullName>
    </recommendedName>
</protein>
<keyword evidence="5" id="KW-0498">Mitosis</keyword>
<dbReference type="PANTHER" id="PTHR14418:SF5">
    <property type="entry name" value="CONDENSIN COMPLEX SUBUNIT 3"/>
    <property type="match status" value="1"/>
</dbReference>
<comment type="similarity">
    <text evidence="2">Belongs to the CND3 (condensin subunit 3) family.</text>
</comment>
<evidence type="ECO:0000313" key="11">
    <source>
        <dbReference type="Proteomes" id="UP001454036"/>
    </source>
</evidence>
<evidence type="ECO:0000256" key="3">
    <source>
        <dbReference type="ARBA" id="ARBA00022454"/>
    </source>
</evidence>
<keyword evidence="11" id="KW-1185">Reference proteome</keyword>
<dbReference type="InterPro" id="IPR025977">
    <property type="entry name" value="Cnd3_C"/>
</dbReference>
<dbReference type="Proteomes" id="UP001454036">
    <property type="component" value="Unassembled WGS sequence"/>
</dbReference>
<dbReference type="InterPro" id="IPR016024">
    <property type="entry name" value="ARM-type_fold"/>
</dbReference>
<proteinExistence type="inferred from homology"/>
<dbReference type="PANTHER" id="PTHR14418">
    <property type="entry name" value="CONDENSIN COMPLEX SUBUNIT 3-RELATED"/>
    <property type="match status" value="1"/>
</dbReference>
<keyword evidence="7" id="KW-0131">Cell cycle</keyword>
<dbReference type="GO" id="GO:0000796">
    <property type="term" value="C:condensin complex"/>
    <property type="evidence" value="ECO:0007669"/>
    <property type="project" value="InterPro"/>
</dbReference>
<dbReference type="GO" id="GO:0051301">
    <property type="term" value="P:cell division"/>
    <property type="evidence" value="ECO:0007669"/>
    <property type="project" value="UniProtKB-KW"/>
</dbReference>
<accession>A0AAV3S004</accession>
<dbReference type="InterPro" id="IPR027165">
    <property type="entry name" value="CND3"/>
</dbReference>
<dbReference type="GO" id="GO:0000793">
    <property type="term" value="C:condensed chromosome"/>
    <property type="evidence" value="ECO:0007669"/>
    <property type="project" value="TreeGrafter"/>
</dbReference>
<dbReference type="GO" id="GO:0007076">
    <property type="term" value="P:mitotic chromosome condensation"/>
    <property type="evidence" value="ECO:0007669"/>
    <property type="project" value="InterPro"/>
</dbReference>
<keyword evidence="4" id="KW-0132">Cell division</keyword>
<gene>
    <name evidence="10" type="ORF">LIER_33718</name>
</gene>
<evidence type="ECO:0000256" key="6">
    <source>
        <dbReference type="ARBA" id="ARBA00023067"/>
    </source>
</evidence>
<sequence>MKSSNASKSMASPTVPICKILDETKASHATHIRKLKELSSLYAKFQTSIPTFVNAFRQALTPIFNFHPRTASADRVVKFVSLFLITKVNALTNGEGDAFVEDFLRFLLLAASAANKTARFRACQIISEIIMRLPDDTEVSSELWGEVIECMKLRVGDKVPVVRIFAVRSLSRFAYDAENSDILELFLQTLQLEQSSDVRKTILLSLPPSIETATSVIDCTLDVSESVRKAAYQVLANKFPLQSLSIKMRTLILQRGLSDRSVAVGKECLKLLTDEWLKKCCNGELIELLKFLDVETYELVGESVMSALLKAGLVKLQDNQSIRQFIVSPGEANEGNCDNTICLMEAEAALYWRMVCKHLHVEAQAKGSDAAMTMGTESAVYASEASDSNDLLDKILPAAVSEYVDLVKAHISAGPNYIFASRQLLLLAAVLDFSDATNRKGGSGLVQELLRRPPYHELDDSGHTIIIGDGISLGGDKSWAIAVWELAKQVHGSLGELEEVILSILEELARPCRERTADFLQWLHCLSVVGLLLENANSFRWMQEKAIQPSEILHSLLLPAAKHAHLEVQRGAVRCLGLYGLLEHKPSVELVKQLRLSFSWGSHSIAAMASKGLFDLGMWHGPQEVDKSLNTNFSSELQDYNLASTSPELDGADGDLYIEFLNLLFAGFEKYDMHNSAEIDDSESPLAILGEGFAKFLLLSEKYPTMDAVSHPFLLAKLINLYFCSDSKVLPRLKQCLSVFFEHYAIISLNHKKCLCKAFVPNMRSMWPGIDGNAAGSTLMVSTQRKRAIQASRFMLQMMQAPLHRKDSSSSSLKASEHLDSSADPAPDIEYGEEGLAILIAVEVARFPAKKSSAEKSYITALCKVLVLVKFRSSEQVGIKLMVQLLNHVIKAVASEKDLQKELKQMSESLKALDMHPEIKLSSEQAQMLFGKLGIEMDLDVYESTDILPTPAPQTRRRRVRQHIREEVETSSEDEASVVAAVPTNGGLASARSHRASKAAAMSKMSKLTAQKPKITEDDSEDNDDCSEESDGEVTSEDDSVDAFE</sequence>
<evidence type="ECO:0000256" key="4">
    <source>
        <dbReference type="ARBA" id="ARBA00022618"/>
    </source>
</evidence>
<evidence type="ECO:0000256" key="8">
    <source>
        <dbReference type="SAM" id="MobiDB-lite"/>
    </source>
</evidence>
<feature type="region of interest" description="Disordered" evidence="8">
    <location>
        <begin position="946"/>
        <end position="1045"/>
    </location>
</feature>
<dbReference type="AlphaFoldDB" id="A0AAV3S004"/>
<evidence type="ECO:0000313" key="10">
    <source>
        <dbReference type="EMBL" id="GAA0186430.1"/>
    </source>
</evidence>
<feature type="region of interest" description="Disordered" evidence="8">
    <location>
        <begin position="807"/>
        <end position="826"/>
    </location>
</feature>
<name>A0AAV3S004_LITER</name>
<comment type="subcellular location">
    <subcellularLocation>
        <location evidence="1">Chromosome</location>
    </subcellularLocation>
</comment>